<evidence type="ECO:0000256" key="6">
    <source>
        <dbReference type="ARBA" id="ARBA00023310"/>
    </source>
</evidence>
<evidence type="ECO:0000313" key="9">
    <source>
        <dbReference type="Proteomes" id="UP000018731"/>
    </source>
</evidence>
<proteinExistence type="inferred from homology"/>
<dbReference type="GO" id="GO:0005886">
    <property type="term" value="C:plasma membrane"/>
    <property type="evidence" value="ECO:0007669"/>
    <property type="project" value="UniProtKB-SubCell"/>
</dbReference>
<dbReference type="HOGENOM" id="CLU_085114_3_1_7"/>
<dbReference type="STRING" id="1357400.HMPREF2086_00627"/>
<evidence type="ECO:0000313" key="8">
    <source>
        <dbReference type="EMBL" id="ETD23881.1"/>
    </source>
</evidence>
<comment type="subcellular location">
    <subcellularLocation>
        <location evidence="7">Cell membrane</location>
        <topology evidence="7">Peripheral membrane protein</topology>
    </subcellularLocation>
    <subcellularLocation>
        <location evidence="1">Membrane</location>
    </subcellularLocation>
</comment>
<organism evidence="8 9">
    <name type="scientific">Helicobacter macacae MIT 99-5501</name>
    <dbReference type="NCBI Taxonomy" id="1357400"/>
    <lineage>
        <taxon>Bacteria</taxon>
        <taxon>Pseudomonadati</taxon>
        <taxon>Campylobacterota</taxon>
        <taxon>Epsilonproteobacteria</taxon>
        <taxon>Campylobacterales</taxon>
        <taxon>Helicobacteraceae</taxon>
        <taxon>Helicobacter</taxon>
    </lineage>
</organism>
<keyword evidence="4 7" id="KW-0406">Ion transport</keyword>
<dbReference type="GO" id="GO:0046933">
    <property type="term" value="F:proton-transporting ATP synthase activity, rotational mechanism"/>
    <property type="evidence" value="ECO:0007669"/>
    <property type="project" value="UniProtKB-UniRule"/>
</dbReference>
<dbReference type="AlphaFoldDB" id="V8CAW4"/>
<keyword evidence="9" id="KW-1185">Reference proteome</keyword>
<sequence length="175" mass="20049">MEEIIAKKYAQALIKTYDNATLKKLSDVLCSVCKAFELEKFRDIIHSPYVQKAKKRELLMSLLENQKEFENFIDLLIQNSRIEIMPFIADVLQKHLRSLQNQHKAVLYANKNLDSGTIDSIAKSLSNRLGAKLSIEQSQAKIDGIRLVVEDLGVEISFLKKKFFDDLQSHILKAI</sequence>
<keyword evidence="3 7" id="KW-0375">Hydrogen ion transport</keyword>
<dbReference type="RefSeq" id="WP_023927352.1">
    <property type="nucleotide sequence ID" value="NZ_KI669454.1"/>
</dbReference>
<dbReference type="Pfam" id="PF00213">
    <property type="entry name" value="OSCP"/>
    <property type="match status" value="1"/>
</dbReference>
<comment type="function">
    <text evidence="7">F(1)F(0) ATP synthase produces ATP from ADP in the presence of a proton or sodium gradient. F-type ATPases consist of two structural domains, F(1) containing the extramembraneous catalytic core and F(0) containing the membrane proton channel, linked together by a central stalk and a peripheral stalk. During catalysis, ATP synthesis in the catalytic domain of F(1) is coupled via a rotary mechanism of the central stalk subunits to proton translocation.</text>
</comment>
<dbReference type="InterPro" id="IPR026015">
    <property type="entry name" value="ATP_synth_OSCP/delta_N_sf"/>
</dbReference>
<keyword evidence="7" id="KW-0139">CF(1)</keyword>
<keyword evidence="7" id="KW-1003">Cell membrane</keyword>
<dbReference type="NCBIfam" id="NF006291">
    <property type="entry name" value="PRK08474.1"/>
    <property type="match status" value="1"/>
</dbReference>
<protein>
    <recommendedName>
        <fullName evidence="7">ATP synthase subunit delta</fullName>
    </recommendedName>
    <alternativeName>
        <fullName evidence="7">ATP synthase F(1) sector subunit delta</fullName>
    </alternativeName>
    <alternativeName>
        <fullName evidence="7">F-type ATPase subunit delta</fullName>
        <shortName evidence="7">F-ATPase subunit delta</shortName>
    </alternativeName>
</protein>
<evidence type="ECO:0000256" key="7">
    <source>
        <dbReference type="HAMAP-Rule" id="MF_01416"/>
    </source>
</evidence>
<evidence type="ECO:0000256" key="4">
    <source>
        <dbReference type="ARBA" id="ARBA00023065"/>
    </source>
</evidence>
<dbReference type="SUPFAM" id="SSF47928">
    <property type="entry name" value="N-terminal domain of the delta subunit of the F1F0-ATP synthase"/>
    <property type="match status" value="1"/>
</dbReference>
<keyword evidence="5 7" id="KW-0472">Membrane</keyword>
<accession>V8CAW4</accession>
<dbReference type="GO" id="GO:0045259">
    <property type="term" value="C:proton-transporting ATP synthase complex"/>
    <property type="evidence" value="ECO:0007669"/>
    <property type="project" value="UniProtKB-KW"/>
</dbReference>
<dbReference type="Gene3D" id="1.10.520.20">
    <property type="entry name" value="N-terminal domain of the delta subunit of the F1F0-ATP synthase"/>
    <property type="match status" value="1"/>
</dbReference>
<dbReference type="OrthoDB" id="5339308at2"/>
<evidence type="ECO:0000256" key="1">
    <source>
        <dbReference type="ARBA" id="ARBA00004370"/>
    </source>
</evidence>
<dbReference type="HAMAP" id="MF_01416">
    <property type="entry name" value="ATP_synth_delta_bact"/>
    <property type="match status" value="1"/>
</dbReference>
<evidence type="ECO:0000256" key="3">
    <source>
        <dbReference type="ARBA" id="ARBA00022781"/>
    </source>
</evidence>
<gene>
    <name evidence="7" type="primary">atpH</name>
    <name evidence="8" type="ORF">HMPREF2086_00627</name>
</gene>
<dbReference type="InterPro" id="IPR000711">
    <property type="entry name" value="ATPase_OSCP/dsu"/>
</dbReference>
<keyword evidence="2 7" id="KW-0813">Transport</keyword>
<dbReference type="Proteomes" id="UP000018731">
    <property type="component" value="Unassembled WGS sequence"/>
</dbReference>
<comment type="similarity">
    <text evidence="7">Belongs to the ATPase delta chain family.</text>
</comment>
<dbReference type="PANTHER" id="PTHR11910">
    <property type="entry name" value="ATP SYNTHASE DELTA CHAIN"/>
    <property type="match status" value="1"/>
</dbReference>
<dbReference type="EMBL" id="AZJI01000004">
    <property type="protein sequence ID" value="ETD23881.1"/>
    <property type="molecule type" value="Genomic_DNA"/>
</dbReference>
<comment type="function">
    <text evidence="7">This protein is part of the stalk that links CF(0) to CF(1). It either transmits conformational changes from CF(0) to CF(1) or is implicated in proton conduction.</text>
</comment>
<reference evidence="8 9" key="1">
    <citation type="journal article" date="2014" name="Genome Announc.">
        <title>Draft genome sequences of six enterohepatic helicobacter species isolated from humans and one from rhesus macaques.</title>
        <authorList>
            <person name="Shen Z."/>
            <person name="Sheh A."/>
            <person name="Young S.K."/>
            <person name="Abouelliel A."/>
            <person name="Ward D.V."/>
            <person name="Earl A.M."/>
            <person name="Fox J.G."/>
        </authorList>
    </citation>
    <scope>NUCLEOTIDE SEQUENCE [LARGE SCALE GENOMIC DNA]</scope>
    <source>
        <strain evidence="8 9">MIT 99-5501</strain>
    </source>
</reference>
<evidence type="ECO:0000256" key="5">
    <source>
        <dbReference type="ARBA" id="ARBA00023136"/>
    </source>
</evidence>
<name>V8CAW4_9HELI</name>
<comment type="caution">
    <text evidence="8">The sequence shown here is derived from an EMBL/GenBank/DDBJ whole genome shotgun (WGS) entry which is preliminary data.</text>
</comment>
<evidence type="ECO:0000256" key="2">
    <source>
        <dbReference type="ARBA" id="ARBA00022448"/>
    </source>
</evidence>
<keyword evidence="6 7" id="KW-0066">ATP synthesis</keyword>
<dbReference type="eggNOG" id="COG0712">
    <property type="taxonomic scope" value="Bacteria"/>
</dbReference>
<dbReference type="PATRIC" id="fig|1357400.3.peg.860"/>